<dbReference type="SUPFAM" id="SSF69796">
    <property type="entry name" value="Thymidylate synthase-complementing protein Thy1"/>
    <property type="match status" value="1"/>
</dbReference>
<dbReference type="GO" id="GO:0050660">
    <property type="term" value="F:flavin adenine dinucleotide binding"/>
    <property type="evidence" value="ECO:0007669"/>
    <property type="project" value="InterPro"/>
</dbReference>
<dbReference type="RefSeq" id="YP_009600111.1">
    <property type="nucleotide sequence ID" value="NC_041918.2"/>
</dbReference>
<dbReference type="InterPro" id="IPR036098">
    <property type="entry name" value="Thymidylate_synthase_ThyX_sf"/>
</dbReference>
<organism evidence="1 2">
    <name type="scientific">Geobacillus phage TP-84</name>
    <dbReference type="NCBI Taxonomy" id="1965361"/>
    <lineage>
        <taxon>Viruses</taxon>
        <taxon>Duplodnaviria</taxon>
        <taxon>Heunggongvirae</taxon>
        <taxon>Uroviricota</taxon>
        <taxon>Caudoviricetes</taxon>
        <taxon>Saundersvirus</taxon>
        <taxon>Saundersvirus Tp84</taxon>
    </lineage>
</organism>
<dbReference type="InterPro" id="IPR003669">
    <property type="entry name" value="Thymidylate_synthase_ThyX"/>
</dbReference>
<proteinExistence type="predicted"/>
<dbReference type="GO" id="GO:0006231">
    <property type="term" value="P:dTMP biosynthetic process"/>
    <property type="evidence" value="ECO:0007669"/>
    <property type="project" value="InterPro"/>
</dbReference>
<evidence type="ECO:0000313" key="2">
    <source>
        <dbReference type="Proteomes" id="UP000225660"/>
    </source>
</evidence>
<reference evidence="1" key="1">
    <citation type="submission" date="2017-10" db="EMBL/GenBank/DDBJ databases">
        <title>Sequence, genome organization and annotation of the thermophilic 47,7-kb bacterophage TO-84 that infects Geobacillus stearothermophilus.</title>
        <authorList>
            <person name="Skowron P.M."/>
            <person name="Kropinski A."/>
            <person name="Los M."/>
        </authorList>
    </citation>
    <scope>NUCLEOTIDE SEQUENCE [LARGE SCALE GENOMIC DNA]</scope>
</reference>
<dbReference type="GO" id="GO:0050797">
    <property type="term" value="F:thymidylate synthase (FAD) activity"/>
    <property type="evidence" value="ECO:0007669"/>
    <property type="project" value="InterPro"/>
</dbReference>
<dbReference type="GeneID" id="40075873"/>
<protein>
    <submittedName>
        <fullName evidence="1">Thymidylate synthase</fullName>
    </submittedName>
</protein>
<dbReference type="EMBL" id="KY565347">
    <property type="protein sequence ID" value="AQY55086.1"/>
    <property type="molecule type" value="Genomic_DNA"/>
</dbReference>
<dbReference type="PROSITE" id="PS51331">
    <property type="entry name" value="THYX"/>
    <property type="match status" value="1"/>
</dbReference>
<evidence type="ECO:0000313" key="1">
    <source>
        <dbReference type="EMBL" id="AQY55086.1"/>
    </source>
</evidence>
<keyword evidence="2" id="KW-1185">Reference proteome</keyword>
<dbReference type="Pfam" id="PF02511">
    <property type="entry name" value="Thy1"/>
    <property type="match status" value="1"/>
</dbReference>
<sequence length="328" mass="38564">MEFKLYKVAGYEEAIMSLRMSKGKYFSWERAKKIQHLVYAVTDHRGFIAPPQVYINNMRNLAAIEEDIKVDHQGKKGEISGNYIRDVDEFKRLLALTLNNAMGEHKHHTLMKYIDISFFTIGLHRGAQDDLDAHAIAFNNRITRYSTRLANIQETVLSEWYQDKIIPFEHAQHFVGIEWPMVIETDIGNFEYTPFGYIHENFNRISDENGLKKDVKRGLIPLSMASNALWKIDLFNLRYVYKMRSKLTKANPELKQGMEMLADQIEKHVPVFGPYFRYELTDTGEWEHMNKVKTVTREEYELLKKIKKQMQQQGTVDVDLYRLQQEGE</sequence>
<dbReference type="KEGG" id="vg:40075873"/>
<dbReference type="Proteomes" id="UP000225660">
    <property type="component" value="Segment"/>
</dbReference>
<name>A0A1U9WQN1_9CAUD</name>
<dbReference type="Gene3D" id="3.30.1360.170">
    <property type="match status" value="1"/>
</dbReference>
<accession>A0A1U9WQN1</accession>